<accession>A0A914PC39</accession>
<evidence type="ECO:0000313" key="1">
    <source>
        <dbReference type="Proteomes" id="UP000887578"/>
    </source>
</evidence>
<keyword evidence="1" id="KW-1185">Reference proteome</keyword>
<sequence length="279" mass="31603">MPFDILSQECAKIFEPIKKDKLNALFYFIYKRDIWFALQTVTNGSIAETFSLACACADISPIILLQICSFMAPIREGRYLDRRPSSSFMPGECPNVPEIQASTKTWVNLISLRFNNLLPPKPNNISFDVSINVFYQLGLNNLKEQATDLKSAMQMFFSLKQPPVFKGDFAPPFLDFPFFPLAAPGFALDYENPVYRQFAFLRTLYSNPVFDNSVWTSSQPSRNEDIRSRIENNSTANFNNSNQYLLSSASTSSTSSTSSPLNNVFGNSQFPNLYLMEIL</sequence>
<dbReference type="Proteomes" id="UP000887578">
    <property type="component" value="Unplaced"/>
</dbReference>
<dbReference type="WBParaSite" id="PDA_v2.g15725.t1">
    <property type="protein sequence ID" value="PDA_v2.g15725.t1"/>
    <property type="gene ID" value="PDA_v2.g15725"/>
</dbReference>
<proteinExistence type="predicted"/>
<organism evidence="1 2">
    <name type="scientific">Panagrolaimus davidi</name>
    <dbReference type="NCBI Taxonomy" id="227884"/>
    <lineage>
        <taxon>Eukaryota</taxon>
        <taxon>Metazoa</taxon>
        <taxon>Ecdysozoa</taxon>
        <taxon>Nematoda</taxon>
        <taxon>Chromadorea</taxon>
        <taxon>Rhabditida</taxon>
        <taxon>Tylenchina</taxon>
        <taxon>Panagrolaimomorpha</taxon>
        <taxon>Panagrolaimoidea</taxon>
        <taxon>Panagrolaimidae</taxon>
        <taxon>Panagrolaimus</taxon>
    </lineage>
</organism>
<evidence type="ECO:0000313" key="2">
    <source>
        <dbReference type="WBParaSite" id="PDA_v2.g15725.t1"/>
    </source>
</evidence>
<name>A0A914PC39_9BILA</name>
<protein>
    <submittedName>
        <fullName evidence="2">Uncharacterized protein</fullName>
    </submittedName>
</protein>
<reference evidence="2" key="1">
    <citation type="submission" date="2022-11" db="UniProtKB">
        <authorList>
            <consortium name="WormBaseParasite"/>
        </authorList>
    </citation>
    <scope>IDENTIFICATION</scope>
</reference>
<dbReference type="AlphaFoldDB" id="A0A914PC39"/>